<proteinExistence type="predicted"/>
<dbReference type="AlphaFoldDB" id="A0AAQ3PJC4"/>
<dbReference type="PANTHER" id="PTHR33116">
    <property type="entry name" value="REVERSE TRANSCRIPTASE ZINC-BINDING DOMAIN-CONTAINING PROTEIN-RELATED-RELATED"/>
    <property type="match status" value="1"/>
</dbReference>
<evidence type="ECO:0000313" key="3">
    <source>
        <dbReference type="Proteomes" id="UP001341281"/>
    </source>
</evidence>
<feature type="domain" description="Reverse transcriptase" evidence="1">
    <location>
        <begin position="1"/>
        <end position="160"/>
    </location>
</feature>
<evidence type="ECO:0000313" key="2">
    <source>
        <dbReference type="EMBL" id="WVZ53069.1"/>
    </source>
</evidence>
<dbReference type="Pfam" id="PF00078">
    <property type="entry name" value="RVT_1"/>
    <property type="match status" value="1"/>
</dbReference>
<dbReference type="InterPro" id="IPR043502">
    <property type="entry name" value="DNA/RNA_pol_sf"/>
</dbReference>
<gene>
    <name evidence="2" type="ORF">U9M48_004057</name>
</gene>
<name>A0AAQ3PJC4_PASNO</name>
<dbReference type="PROSITE" id="PS50878">
    <property type="entry name" value="RT_POL"/>
    <property type="match status" value="1"/>
</dbReference>
<protein>
    <recommendedName>
        <fullName evidence="1">Reverse transcriptase domain-containing protein</fullName>
    </recommendedName>
</protein>
<accession>A0AAQ3PJC4</accession>
<dbReference type="Proteomes" id="UP001341281">
    <property type="component" value="Chromosome 01"/>
</dbReference>
<dbReference type="InterPro" id="IPR000477">
    <property type="entry name" value="RT_dom"/>
</dbReference>
<keyword evidence="3" id="KW-1185">Reference proteome</keyword>
<reference evidence="2 3" key="1">
    <citation type="submission" date="2024-02" db="EMBL/GenBank/DDBJ databases">
        <title>High-quality chromosome-scale genome assembly of Pensacola bahiagrass (Paspalum notatum Flugge var. saurae).</title>
        <authorList>
            <person name="Vega J.M."/>
            <person name="Podio M."/>
            <person name="Orjuela J."/>
            <person name="Siena L.A."/>
            <person name="Pessino S.C."/>
            <person name="Combes M.C."/>
            <person name="Mariac C."/>
            <person name="Albertini E."/>
            <person name="Pupilli F."/>
            <person name="Ortiz J.P.A."/>
            <person name="Leblanc O."/>
        </authorList>
    </citation>
    <scope>NUCLEOTIDE SEQUENCE [LARGE SCALE GENOMIC DNA]</scope>
    <source>
        <strain evidence="2">R1</strain>
        <tissue evidence="2">Leaf</tissue>
    </source>
</reference>
<sequence>MKVFLSRWISWVQRFISGDSVAVNVNDEVGPYFQTKKGLRQGDPLSPILFNIVADMLAILINRAKVDGQISGVVPHLVDGGLFVLQYADDTIIFMDNDLEHARNTKLLLCAFEQILGLKINFHKSETFCFGVAQQNLTAYMQLFGCNSGDLPIRYLGIPIHYRRLSNTDWRKFDECFEKRLNQGSFGNVTRANANTALLNRIY</sequence>
<dbReference type="EMBL" id="CP144745">
    <property type="protein sequence ID" value="WVZ53069.1"/>
    <property type="molecule type" value="Genomic_DNA"/>
</dbReference>
<dbReference type="SUPFAM" id="SSF56672">
    <property type="entry name" value="DNA/RNA polymerases"/>
    <property type="match status" value="1"/>
</dbReference>
<dbReference type="InterPro" id="IPR043128">
    <property type="entry name" value="Rev_trsase/Diguanyl_cyclase"/>
</dbReference>
<dbReference type="Gene3D" id="3.30.70.270">
    <property type="match status" value="1"/>
</dbReference>
<organism evidence="2 3">
    <name type="scientific">Paspalum notatum var. saurae</name>
    <dbReference type="NCBI Taxonomy" id="547442"/>
    <lineage>
        <taxon>Eukaryota</taxon>
        <taxon>Viridiplantae</taxon>
        <taxon>Streptophyta</taxon>
        <taxon>Embryophyta</taxon>
        <taxon>Tracheophyta</taxon>
        <taxon>Spermatophyta</taxon>
        <taxon>Magnoliopsida</taxon>
        <taxon>Liliopsida</taxon>
        <taxon>Poales</taxon>
        <taxon>Poaceae</taxon>
        <taxon>PACMAD clade</taxon>
        <taxon>Panicoideae</taxon>
        <taxon>Andropogonodae</taxon>
        <taxon>Paspaleae</taxon>
        <taxon>Paspalinae</taxon>
        <taxon>Paspalum</taxon>
    </lineage>
</organism>
<dbReference type="PANTHER" id="PTHR33116:SF87">
    <property type="entry name" value="OS01G0158850 PROTEIN"/>
    <property type="match status" value="1"/>
</dbReference>
<evidence type="ECO:0000259" key="1">
    <source>
        <dbReference type="PROSITE" id="PS50878"/>
    </source>
</evidence>